<dbReference type="Proteomes" id="UP000076738">
    <property type="component" value="Unassembled WGS sequence"/>
</dbReference>
<name>A0A167H2T3_CALVF</name>
<sequence>MAVSSSNISPHSLHELKRSVPLKESHQWWRQFHNCFVSHGYEPFIFGLPGLPHTLGAPPKGEERGHDPMCCQIEGYPARKWISVPTTRGRPFQEVVTGRWKWIEAVMMERKDPRSKESLPRC</sequence>
<keyword evidence="2" id="KW-1185">Reference proteome</keyword>
<evidence type="ECO:0000313" key="1">
    <source>
        <dbReference type="EMBL" id="KZO91170.1"/>
    </source>
</evidence>
<evidence type="ECO:0000313" key="2">
    <source>
        <dbReference type="Proteomes" id="UP000076738"/>
    </source>
</evidence>
<proteinExistence type="predicted"/>
<dbReference type="AlphaFoldDB" id="A0A167H2T3"/>
<gene>
    <name evidence="1" type="ORF">CALVIDRAFT_365437</name>
</gene>
<organism evidence="1 2">
    <name type="scientific">Calocera viscosa (strain TUFC12733)</name>
    <dbReference type="NCBI Taxonomy" id="1330018"/>
    <lineage>
        <taxon>Eukaryota</taxon>
        <taxon>Fungi</taxon>
        <taxon>Dikarya</taxon>
        <taxon>Basidiomycota</taxon>
        <taxon>Agaricomycotina</taxon>
        <taxon>Dacrymycetes</taxon>
        <taxon>Dacrymycetales</taxon>
        <taxon>Dacrymycetaceae</taxon>
        <taxon>Calocera</taxon>
    </lineage>
</organism>
<dbReference type="EMBL" id="KV417327">
    <property type="protein sequence ID" value="KZO91170.1"/>
    <property type="molecule type" value="Genomic_DNA"/>
</dbReference>
<accession>A0A167H2T3</accession>
<reference evidence="1 2" key="1">
    <citation type="journal article" date="2016" name="Mol. Biol. Evol.">
        <title>Comparative Genomics of Early-Diverging Mushroom-Forming Fungi Provides Insights into the Origins of Lignocellulose Decay Capabilities.</title>
        <authorList>
            <person name="Nagy L.G."/>
            <person name="Riley R."/>
            <person name="Tritt A."/>
            <person name="Adam C."/>
            <person name="Daum C."/>
            <person name="Floudas D."/>
            <person name="Sun H."/>
            <person name="Yadav J.S."/>
            <person name="Pangilinan J."/>
            <person name="Larsson K.H."/>
            <person name="Matsuura K."/>
            <person name="Barry K."/>
            <person name="Labutti K."/>
            <person name="Kuo R."/>
            <person name="Ohm R.A."/>
            <person name="Bhattacharya S.S."/>
            <person name="Shirouzu T."/>
            <person name="Yoshinaga Y."/>
            <person name="Martin F.M."/>
            <person name="Grigoriev I.V."/>
            <person name="Hibbett D.S."/>
        </authorList>
    </citation>
    <scope>NUCLEOTIDE SEQUENCE [LARGE SCALE GENOMIC DNA]</scope>
    <source>
        <strain evidence="1 2">TUFC12733</strain>
    </source>
</reference>
<protein>
    <submittedName>
        <fullName evidence="1">Uncharacterized protein</fullName>
    </submittedName>
</protein>